<keyword evidence="1" id="KW-0175">Coiled coil</keyword>
<reference evidence="2" key="1">
    <citation type="submission" date="2021-06" db="EMBL/GenBank/DDBJ databases">
        <authorList>
            <person name="Hodson N. C."/>
            <person name="Mongue J. A."/>
            <person name="Jaron S. K."/>
        </authorList>
    </citation>
    <scope>NUCLEOTIDE SEQUENCE</scope>
</reference>
<protein>
    <recommendedName>
        <fullName evidence="4">Centrosomin</fullName>
    </recommendedName>
</protein>
<proteinExistence type="predicted"/>
<feature type="coiled-coil region" evidence="1">
    <location>
        <begin position="59"/>
        <end position="96"/>
    </location>
</feature>
<dbReference type="EMBL" id="CAJVCH010187130">
    <property type="protein sequence ID" value="CAG7729962.1"/>
    <property type="molecule type" value="Genomic_DNA"/>
</dbReference>
<dbReference type="OrthoDB" id="10255000at2759"/>
<evidence type="ECO:0008006" key="4">
    <source>
        <dbReference type="Google" id="ProtNLM"/>
    </source>
</evidence>
<dbReference type="Proteomes" id="UP000708208">
    <property type="component" value="Unassembled WGS sequence"/>
</dbReference>
<accession>A0A8J2P8E5</accession>
<gene>
    <name evidence="2" type="ORF">AFUS01_LOCUS18645</name>
</gene>
<evidence type="ECO:0000313" key="2">
    <source>
        <dbReference type="EMBL" id="CAG7729962.1"/>
    </source>
</evidence>
<organism evidence="2 3">
    <name type="scientific">Allacma fusca</name>
    <dbReference type="NCBI Taxonomy" id="39272"/>
    <lineage>
        <taxon>Eukaryota</taxon>
        <taxon>Metazoa</taxon>
        <taxon>Ecdysozoa</taxon>
        <taxon>Arthropoda</taxon>
        <taxon>Hexapoda</taxon>
        <taxon>Collembola</taxon>
        <taxon>Symphypleona</taxon>
        <taxon>Sminthuridae</taxon>
        <taxon>Allacma</taxon>
    </lineage>
</organism>
<evidence type="ECO:0000256" key="1">
    <source>
        <dbReference type="SAM" id="Coils"/>
    </source>
</evidence>
<name>A0A8J2P8E5_9HEXA</name>
<sequence>MEDEDAVLNVADGRCPTLNDLYAKIKHLEADNFQLRVRIYVNEQLQSGGSVNKFDPNSKNELVKEYTSMKRQKEDAEQMYNAIKNKNEELEQKLSEIRAPTQAKAPINEKVFKDYEEKVANMTRALVDIGAKCKQLEADNKFFTEQNLSMKSRFAEMVEENQKEIRAEQLKYANLAEKLRLAEEQLERVTKESEISMTQQITEKQIKDRQIQVQNQQMGNLLVDNQILVERLNISEEALKMLHQEHSKLVIELRNLKASYSAHVLAASRQNELSAMQGEKCEVARQDTSPDLGIESGHEAPSNENVYAENAMLRNYNRQLVLKLQQTRQALDKTVNRLSTTTKHKEQVEKAVCRQLHKTHSILKEAKQSLEKKQSQQVLTDLLPPSV</sequence>
<keyword evidence="3" id="KW-1185">Reference proteome</keyword>
<dbReference type="AlphaFoldDB" id="A0A8J2P8E5"/>
<feature type="coiled-coil region" evidence="1">
    <location>
        <begin position="158"/>
        <end position="192"/>
    </location>
</feature>
<comment type="caution">
    <text evidence="2">The sequence shown here is derived from an EMBL/GenBank/DDBJ whole genome shotgun (WGS) entry which is preliminary data.</text>
</comment>
<evidence type="ECO:0000313" key="3">
    <source>
        <dbReference type="Proteomes" id="UP000708208"/>
    </source>
</evidence>